<evidence type="ECO:0000256" key="1">
    <source>
        <dbReference type="ARBA" id="ARBA00023015"/>
    </source>
</evidence>
<dbReference type="Gene3D" id="1.10.10.10">
    <property type="entry name" value="Winged helix-like DNA-binding domain superfamily/Winged helix DNA-binding domain"/>
    <property type="match status" value="1"/>
</dbReference>
<dbReference type="Pfam" id="PF08220">
    <property type="entry name" value="HTH_DeoR"/>
    <property type="match status" value="1"/>
</dbReference>
<dbReference type="EMBL" id="BAABBO010000018">
    <property type="protein sequence ID" value="GAA3973836.1"/>
    <property type="molecule type" value="Genomic_DNA"/>
</dbReference>
<dbReference type="InterPro" id="IPR001034">
    <property type="entry name" value="DeoR_HTH"/>
</dbReference>
<evidence type="ECO:0000313" key="4">
    <source>
        <dbReference type="EMBL" id="GAA3973836.1"/>
    </source>
</evidence>
<dbReference type="Pfam" id="PF02661">
    <property type="entry name" value="Fic"/>
    <property type="match status" value="1"/>
</dbReference>
<organism evidence="4 5">
    <name type="scientific">Allohahella marinimesophila</name>
    <dbReference type="NCBI Taxonomy" id="1054972"/>
    <lineage>
        <taxon>Bacteria</taxon>
        <taxon>Pseudomonadati</taxon>
        <taxon>Pseudomonadota</taxon>
        <taxon>Gammaproteobacteria</taxon>
        <taxon>Oceanospirillales</taxon>
        <taxon>Hahellaceae</taxon>
        <taxon>Allohahella</taxon>
    </lineage>
</organism>
<dbReference type="InterPro" id="IPR025230">
    <property type="entry name" value="DUF4172"/>
</dbReference>
<dbReference type="InterPro" id="IPR036597">
    <property type="entry name" value="Fido-like_dom_sf"/>
</dbReference>
<dbReference type="Proteomes" id="UP001501337">
    <property type="component" value="Unassembled WGS sequence"/>
</dbReference>
<proteinExistence type="predicted"/>
<dbReference type="InterPro" id="IPR040198">
    <property type="entry name" value="Fido_containing"/>
</dbReference>
<dbReference type="Gene3D" id="1.10.3290.10">
    <property type="entry name" value="Fido-like domain"/>
    <property type="match status" value="1"/>
</dbReference>
<evidence type="ECO:0000259" key="3">
    <source>
        <dbReference type="PROSITE" id="PS51459"/>
    </source>
</evidence>
<keyword evidence="5" id="KW-1185">Reference proteome</keyword>
<keyword evidence="1" id="KW-0805">Transcription regulation</keyword>
<dbReference type="PANTHER" id="PTHR13504:SF33">
    <property type="entry name" value="FIC FAMILY PROTEIN"/>
    <property type="match status" value="1"/>
</dbReference>
<feature type="domain" description="Fido" evidence="3">
    <location>
        <begin position="114"/>
        <end position="270"/>
    </location>
</feature>
<name>A0ABP7PZL4_9GAMM</name>
<reference evidence="5" key="1">
    <citation type="journal article" date="2019" name="Int. J. Syst. Evol. Microbiol.">
        <title>The Global Catalogue of Microorganisms (GCM) 10K type strain sequencing project: providing services to taxonomists for standard genome sequencing and annotation.</title>
        <authorList>
            <consortium name="The Broad Institute Genomics Platform"/>
            <consortium name="The Broad Institute Genome Sequencing Center for Infectious Disease"/>
            <person name="Wu L."/>
            <person name="Ma J."/>
        </authorList>
    </citation>
    <scope>NUCLEOTIDE SEQUENCE [LARGE SCALE GENOMIC DNA]</scope>
    <source>
        <strain evidence="5">JCM 17555</strain>
    </source>
</reference>
<sequence length="377" mass="42173">MFIWELKDWPAFEWDEAVLRPKLADLRLLQGRLLGQTDAASAQADLEVEMEALIQNAIRTSEIEGEHLDVGSVRSSVARQLGLERAGMSSRTTPESEALVALLLQATHQPDALISIEQLCQWQSMLFPEGSGRLSKVGVGELRGAQTMQVVSGRLDRPTIHFEAPPTLKLEAELEAFVDWFNSPPAGMDPLLRAGVAHLWLITIHPFDDGNGRLIRAVTDRALAQAERQSVRFYSLSAAIMDRRSGYYDLLEQTQRGGLEITPWLKWFLDTLEHALQQALHRLERVLNKARFWQVHGGKVLNERQVKVLNRLLDTAGEEFEHGINTRKYQALTKVSKATATRDLVELQSLGCLHRLPGGGRSTRYALGTGISDAEYP</sequence>
<gene>
    <name evidence="4" type="ORF">GCM10022278_33660</name>
</gene>
<dbReference type="PANTHER" id="PTHR13504">
    <property type="entry name" value="FIDO DOMAIN-CONTAINING PROTEIN DDB_G0283145"/>
    <property type="match status" value="1"/>
</dbReference>
<dbReference type="SUPFAM" id="SSF46785">
    <property type="entry name" value="Winged helix' DNA-binding domain"/>
    <property type="match status" value="1"/>
</dbReference>
<dbReference type="RefSeq" id="WP_344808558.1">
    <property type="nucleotide sequence ID" value="NZ_BAABBO010000018.1"/>
</dbReference>
<accession>A0ABP7PZL4</accession>
<dbReference type="SUPFAM" id="SSF140931">
    <property type="entry name" value="Fic-like"/>
    <property type="match status" value="1"/>
</dbReference>
<keyword evidence="2" id="KW-0804">Transcription</keyword>
<protein>
    <submittedName>
        <fullName evidence="4">Fic family protein</fullName>
    </submittedName>
</protein>
<dbReference type="InterPro" id="IPR003812">
    <property type="entry name" value="Fido"/>
</dbReference>
<evidence type="ECO:0000313" key="5">
    <source>
        <dbReference type="Proteomes" id="UP001501337"/>
    </source>
</evidence>
<dbReference type="PROSITE" id="PS51459">
    <property type="entry name" value="FIDO"/>
    <property type="match status" value="1"/>
</dbReference>
<evidence type="ECO:0000256" key="2">
    <source>
        <dbReference type="ARBA" id="ARBA00023163"/>
    </source>
</evidence>
<comment type="caution">
    <text evidence="4">The sequence shown here is derived from an EMBL/GenBank/DDBJ whole genome shotgun (WGS) entry which is preliminary data.</text>
</comment>
<dbReference type="InterPro" id="IPR036390">
    <property type="entry name" value="WH_DNA-bd_sf"/>
</dbReference>
<dbReference type="Pfam" id="PF13776">
    <property type="entry name" value="DUF4172"/>
    <property type="match status" value="1"/>
</dbReference>
<dbReference type="InterPro" id="IPR036388">
    <property type="entry name" value="WH-like_DNA-bd_sf"/>
</dbReference>